<accession>A0A6C0QES1</accession>
<dbReference type="Pfam" id="PF03936">
    <property type="entry name" value="Terpene_synth_C"/>
    <property type="match status" value="1"/>
</dbReference>
<dbReference type="InterPro" id="IPR034741">
    <property type="entry name" value="Terpene_cyclase-like_1_C"/>
</dbReference>
<evidence type="ECO:0000256" key="2">
    <source>
        <dbReference type="ARBA" id="ARBA00022723"/>
    </source>
</evidence>
<dbReference type="SUPFAM" id="SSF48576">
    <property type="entry name" value="Terpenoid synthases"/>
    <property type="match status" value="1"/>
</dbReference>
<dbReference type="InterPro" id="IPR036965">
    <property type="entry name" value="Terpene_synth_N_sf"/>
</dbReference>
<dbReference type="AlphaFoldDB" id="A0A6C0QES1"/>
<gene>
    <name evidence="7" type="primary">TPS12</name>
</gene>
<evidence type="ECO:0000256" key="4">
    <source>
        <dbReference type="ARBA" id="ARBA00023239"/>
    </source>
</evidence>
<dbReference type="InterPro" id="IPR044814">
    <property type="entry name" value="Terpene_cyclase_plant_C1"/>
</dbReference>
<dbReference type="Gene3D" id="1.10.600.10">
    <property type="entry name" value="Farnesyl Diphosphate Synthase"/>
    <property type="match status" value="1"/>
</dbReference>
<dbReference type="InterPro" id="IPR008930">
    <property type="entry name" value="Terpenoid_cyclase/PrenylTrfase"/>
</dbReference>
<dbReference type="CDD" id="cd00684">
    <property type="entry name" value="Terpene_cyclase_plant_C1"/>
    <property type="match status" value="1"/>
</dbReference>
<dbReference type="PANTHER" id="PTHR31739">
    <property type="entry name" value="ENT-COPALYL DIPHOSPHATE SYNTHASE, CHLOROPLASTIC"/>
    <property type="match status" value="1"/>
</dbReference>
<evidence type="ECO:0000313" key="7">
    <source>
        <dbReference type="EMBL" id="QHZ00915.1"/>
    </source>
</evidence>
<dbReference type="InterPro" id="IPR050148">
    <property type="entry name" value="Terpene_synthase-like"/>
</dbReference>
<name>A0A6C0QES1_TAICR</name>
<feature type="domain" description="Terpene synthase metal-binding" evidence="6">
    <location>
        <begin position="282"/>
        <end position="515"/>
    </location>
</feature>
<protein>
    <submittedName>
        <fullName evidence="7">Terpene synthase12</fullName>
        <ecNumber evidence="7">4.2.3.47</ecNumber>
    </submittedName>
</protein>
<sequence>MTSLKENIMPSSIPDRSFNQWDDNFVQSLETPYGAAEYRERAETLVKEVKILLNEMQSGDVDVMERLEMVDALQCLGIDRYFGIEIKAILDCVYRSWDEGVGLGLRCENTTRDLNATALGLRVLRLHRYDVSAVVLENYKDENGQFFSCRGNKDNNGIMTEEELVMRSMLSLLRCSNVAFPGEIVMKEAKVFSSVYLKQILEKSDDIYNKSLLKEVEYELLYEFSQTFSRWEARNFIEIYELDDLRLKDKRILELAKLDFNTLQSVYMMEMKKLSSWWANSGLSKLFAARQRSVEYLLLGVGIVDELELSSSRMAVAKTSTIITMLDDLFDEYLTIEQVELITKAIVQGWDISIMQNIPDNFKTIIDFSFKTVHELAVDATKRQGRDMMQFITKIWTDYVEANLQQARWNKSGYVPTYNEYIKVAATTAAIGPISLHAVLLAAPILGDNAIEKIFHNQSRFHELIWMCTRLVDDVHDFQDDKLNGQTASAISSYMKDHPEVSEDEALRHIKKLLSQFLMELTWEFLNPKNISLDWEKICFNISRGMQCFYVFGDGFSYHDKGVKERVFKVLVDPVKNH</sequence>
<dbReference type="Pfam" id="PF01397">
    <property type="entry name" value="Terpene_synth"/>
    <property type="match status" value="1"/>
</dbReference>
<dbReference type="EC" id="4.2.3.47" evidence="7"/>
<proteinExistence type="evidence at transcript level"/>
<dbReference type="GO" id="GO:0010333">
    <property type="term" value="F:terpene synthase activity"/>
    <property type="evidence" value="ECO:0007669"/>
    <property type="project" value="InterPro"/>
</dbReference>
<evidence type="ECO:0000256" key="1">
    <source>
        <dbReference type="ARBA" id="ARBA00001946"/>
    </source>
</evidence>
<keyword evidence="2" id="KW-0479">Metal-binding</keyword>
<evidence type="ECO:0000256" key="3">
    <source>
        <dbReference type="ARBA" id="ARBA00022842"/>
    </source>
</evidence>
<keyword evidence="4 7" id="KW-0456">Lyase</keyword>
<dbReference type="SFLD" id="SFLDS00005">
    <property type="entry name" value="Isoprenoid_Synthase_Type_I"/>
    <property type="match status" value="1"/>
</dbReference>
<dbReference type="EMBL" id="MK430068">
    <property type="protein sequence ID" value="QHZ00915.1"/>
    <property type="molecule type" value="mRNA"/>
</dbReference>
<comment type="cofactor">
    <cofactor evidence="1">
        <name>Mg(2+)</name>
        <dbReference type="ChEBI" id="CHEBI:18420"/>
    </cofactor>
</comment>
<dbReference type="Gene3D" id="1.50.10.130">
    <property type="entry name" value="Terpene synthase, N-terminal domain"/>
    <property type="match status" value="1"/>
</dbReference>
<dbReference type="GO" id="GO:0000287">
    <property type="term" value="F:magnesium ion binding"/>
    <property type="evidence" value="ECO:0007669"/>
    <property type="project" value="InterPro"/>
</dbReference>
<keyword evidence="3" id="KW-0460">Magnesium</keyword>
<dbReference type="PANTHER" id="PTHR31739:SF25">
    <property type="entry name" value="(E,E)-GERANYLLINALOOL SYNTHASE"/>
    <property type="match status" value="1"/>
</dbReference>
<organism evidence="7">
    <name type="scientific">Taiwania cryptomerioides</name>
    <name type="common">Coffin tree</name>
    <dbReference type="NCBI Taxonomy" id="50187"/>
    <lineage>
        <taxon>Eukaryota</taxon>
        <taxon>Viridiplantae</taxon>
        <taxon>Streptophyta</taxon>
        <taxon>Embryophyta</taxon>
        <taxon>Tracheophyta</taxon>
        <taxon>Spermatophyta</taxon>
        <taxon>Pinopsida</taxon>
        <taxon>Pinidae</taxon>
        <taxon>Conifers II</taxon>
        <taxon>Cupressales</taxon>
        <taxon>Cupressaceae</taxon>
        <taxon>Taiwania</taxon>
    </lineage>
</organism>
<evidence type="ECO:0000259" key="5">
    <source>
        <dbReference type="Pfam" id="PF01397"/>
    </source>
</evidence>
<evidence type="ECO:0000259" key="6">
    <source>
        <dbReference type="Pfam" id="PF03936"/>
    </source>
</evidence>
<dbReference type="GO" id="GO:0016102">
    <property type="term" value="P:diterpenoid biosynthetic process"/>
    <property type="evidence" value="ECO:0007669"/>
    <property type="project" value="InterPro"/>
</dbReference>
<dbReference type="SUPFAM" id="SSF48239">
    <property type="entry name" value="Terpenoid cyclases/Protein prenyltransferases"/>
    <property type="match status" value="1"/>
</dbReference>
<dbReference type="SFLD" id="SFLDG01019">
    <property type="entry name" value="Terpene_Cyclase_Like_1_C_Termi"/>
    <property type="match status" value="1"/>
</dbReference>
<feature type="domain" description="Terpene synthase N-terminal" evidence="5">
    <location>
        <begin position="20"/>
        <end position="220"/>
    </location>
</feature>
<dbReference type="InterPro" id="IPR001906">
    <property type="entry name" value="Terpene_synth_N"/>
</dbReference>
<reference evidence="7" key="1">
    <citation type="submission" date="2019-01" db="EMBL/GenBank/DDBJ databases">
        <authorList>
            <person name="Ma L.-T."/>
            <person name="Chu F.-H."/>
        </authorList>
    </citation>
    <scope>NUCLEOTIDE SEQUENCE</scope>
</reference>
<dbReference type="InterPro" id="IPR005630">
    <property type="entry name" value="Terpene_synthase_metal-bd"/>
</dbReference>
<dbReference type="InterPro" id="IPR008949">
    <property type="entry name" value="Isoprenoid_synthase_dom_sf"/>
</dbReference>